<sequence>MQPVPSNSHSWLFNLTDPDPARRRAALDRQAELIATWSAGLRWSNTLWYQNGRSSDFSHSPRLTAEYDQAEAMQRNAIAQTLYSVAGGFSRARYQELDDSASESVPYAVLFLQWEVGFQHEWRTAAPWSPWELKERILRGFIKAGPLGWDEALLDLVMAAVNREHWCEDRWYAALARRLDSPELRNLLAEAAASTDPLVRLRAGYVSAVLDDRSTAVTVASWRRWLAATDG</sequence>
<dbReference type="EMBL" id="SLWM01000041">
    <property type="protein sequence ID" value="TCO09057.1"/>
    <property type="molecule type" value="Genomic_DNA"/>
</dbReference>
<name>A0ABY2B6V1_9ACTN</name>
<evidence type="ECO:0000313" key="1">
    <source>
        <dbReference type="EMBL" id="TCO09057.1"/>
    </source>
</evidence>
<accession>A0ABY2B6V1</accession>
<proteinExistence type="predicted"/>
<dbReference type="Proteomes" id="UP000295818">
    <property type="component" value="Unassembled WGS sequence"/>
</dbReference>
<protein>
    <recommendedName>
        <fullName evidence="3">HEAT repeat protein</fullName>
    </recommendedName>
</protein>
<keyword evidence="2" id="KW-1185">Reference proteome</keyword>
<evidence type="ECO:0000313" key="2">
    <source>
        <dbReference type="Proteomes" id="UP000295818"/>
    </source>
</evidence>
<reference evidence="1 2" key="1">
    <citation type="journal article" date="2015" name="Stand. Genomic Sci.">
        <title>Genomic Encyclopedia of Bacterial and Archaeal Type Strains, Phase III: the genomes of soil and plant-associated and newly described type strains.</title>
        <authorList>
            <person name="Whitman W.B."/>
            <person name="Woyke T."/>
            <person name="Klenk H.P."/>
            <person name="Zhou Y."/>
            <person name="Lilburn T.G."/>
            <person name="Beck B.J."/>
            <person name="De Vos P."/>
            <person name="Vandamme P."/>
            <person name="Eisen J.A."/>
            <person name="Garrity G."/>
            <person name="Hugenholtz P."/>
            <person name="Kyrpides N.C."/>
        </authorList>
    </citation>
    <scope>NUCLEOTIDE SEQUENCE [LARGE SCALE GENOMIC DNA]</scope>
    <source>
        <strain evidence="1 2">VKM Ac-2538</strain>
    </source>
</reference>
<organism evidence="1 2">
    <name type="scientific">Kribbella orskensis</name>
    <dbReference type="NCBI Taxonomy" id="2512216"/>
    <lineage>
        <taxon>Bacteria</taxon>
        <taxon>Bacillati</taxon>
        <taxon>Actinomycetota</taxon>
        <taxon>Actinomycetes</taxon>
        <taxon>Propionibacteriales</taxon>
        <taxon>Kribbellaceae</taxon>
        <taxon>Kribbella</taxon>
    </lineage>
</organism>
<evidence type="ECO:0008006" key="3">
    <source>
        <dbReference type="Google" id="ProtNLM"/>
    </source>
</evidence>
<gene>
    <name evidence="1" type="ORF">EV644_1413</name>
</gene>
<comment type="caution">
    <text evidence="1">The sequence shown here is derived from an EMBL/GenBank/DDBJ whole genome shotgun (WGS) entry which is preliminary data.</text>
</comment>